<feature type="transmembrane region" description="Helical" evidence="1">
    <location>
        <begin position="21"/>
        <end position="45"/>
    </location>
</feature>
<comment type="caution">
    <text evidence="3">The sequence shown here is derived from an EMBL/GenBank/DDBJ whole genome shotgun (WGS) entry which is preliminary data.</text>
</comment>
<dbReference type="Pfam" id="PF23636">
    <property type="entry name" value="DUF7144"/>
    <property type="match status" value="1"/>
</dbReference>
<feature type="transmembrane region" description="Helical" evidence="1">
    <location>
        <begin position="116"/>
        <end position="133"/>
    </location>
</feature>
<feature type="transmembrane region" description="Helical" evidence="1">
    <location>
        <begin position="65"/>
        <end position="86"/>
    </location>
</feature>
<evidence type="ECO:0000313" key="3">
    <source>
        <dbReference type="EMBL" id="MTD55189.1"/>
    </source>
</evidence>
<keyword evidence="1" id="KW-0472">Membrane</keyword>
<organism evidence="3 4">
    <name type="scientific">Amycolatopsis pithecellobii</name>
    <dbReference type="NCBI Taxonomy" id="664692"/>
    <lineage>
        <taxon>Bacteria</taxon>
        <taxon>Bacillati</taxon>
        <taxon>Actinomycetota</taxon>
        <taxon>Actinomycetes</taxon>
        <taxon>Pseudonocardiales</taxon>
        <taxon>Pseudonocardiaceae</taxon>
        <taxon>Amycolatopsis</taxon>
    </lineage>
</organism>
<evidence type="ECO:0000259" key="2">
    <source>
        <dbReference type="Pfam" id="PF23636"/>
    </source>
</evidence>
<feature type="transmembrane region" description="Helical" evidence="1">
    <location>
        <begin position="93"/>
        <end position="110"/>
    </location>
</feature>
<evidence type="ECO:0000313" key="4">
    <source>
        <dbReference type="Proteomes" id="UP000440096"/>
    </source>
</evidence>
<name>A0A6N7Z2L8_9PSEU</name>
<dbReference type="Proteomes" id="UP000440096">
    <property type="component" value="Unassembled WGS sequence"/>
</dbReference>
<dbReference type="RefSeq" id="WP_154757387.1">
    <property type="nucleotide sequence ID" value="NZ_WMBA01000018.1"/>
</dbReference>
<dbReference type="EMBL" id="WMBA01000018">
    <property type="protein sequence ID" value="MTD55189.1"/>
    <property type="molecule type" value="Genomic_DNA"/>
</dbReference>
<sequence>MTDAYHDNTIKEPTRTGWTGWVAFGGIMLVLLGLFHAIEGLVSVFDHGYYLVSSSGLVVNVDYTVWGWVQFGLGVLAVIVGIGLLTGNTAARVVGVILAGISAIVNLSFIAAYPVWSIAIIALDVLVIYAIVAHGREMKLPED</sequence>
<evidence type="ECO:0000256" key="1">
    <source>
        <dbReference type="SAM" id="Phobius"/>
    </source>
</evidence>
<dbReference type="InterPro" id="IPR055568">
    <property type="entry name" value="DUF7144"/>
</dbReference>
<accession>A0A6N7Z2L8</accession>
<gene>
    <name evidence="3" type="ORF">GKO32_14530</name>
</gene>
<dbReference type="OrthoDB" id="4482242at2"/>
<keyword evidence="1" id="KW-1133">Transmembrane helix</keyword>
<keyword evidence="4" id="KW-1185">Reference proteome</keyword>
<reference evidence="3 4" key="1">
    <citation type="submission" date="2019-11" db="EMBL/GenBank/DDBJ databases">
        <title>Draft genome of Amycolatopsis RM579.</title>
        <authorList>
            <person name="Duangmal K."/>
            <person name="Mingma R."/>
        </authorList>
    </citation>
    <scope>NUCLEOTIDE SEQUENCE [LARGE SCALE GENOMIC DNA]</scope>
    <source>
        <strain evidence="3 4">RM579</strain>
    </source>
</reference>
<protein>
    <recommendedName>
        <fullName evidence="2">DUF7144 domain-containing protein</fullName>
    </recommendedName>
</protein>
<dbReference type="AlphaFoldDB" id="A0A6N7Z2L8"/>
<feature type="domain" description="DUF7144" evidence="2">
    <location>
        <begin position="21"/>
        <end position="136"/>
    </location>
</feature>
<keyword evidence="1" id="KW-0812">Transmembrane</keyword>
<proteinExistence type="predicted"/>